<reference evidence="6" key="1">
    <citation type="journal article" date="2018" name="Genome Biol.">
        <title>SKESA: strategic k-mer extension for scrupulous assemblies.</title>
        <authorList>
            <person name="Souvorov A."/>
            <person name="Agarwala R."/>
            <person name="Lipman D.J."/>
        </authorList>
    </citation>
    <scope>NUCLEOTIDE SEQUENCE</scope>
    <source>
        <strain evidence="6">CAVp300</strain>
    </source>
</reference>
<dbReference type="FunFam" id="1.10.10.10:FF:000001">
    <property type="entry name" value="LysR family transcriptional regulator"/>
    <property type="match status" value="1"/>
</dbReference>
<sequence length="297" mass="33100">MERLDCDRMFVAVMETGSFTAAAQRCGTSHGQASKLISRLESELGVNLLRRSTRSLTPTEVGLAYYERIRQLLVDYDALNDSVRNSANAPSGLLRISAPVTFGVSQLAPYLVEFARRYPDIELDVSFSDRLVNVVDEGFDLALRIGSLTDSSLIARRLCPIRNVVVAARSYLERHGEPQHWAELEQHALIVDTNFRDPWHWSFRDAGQQMHLQPVRGRIKFSNAEACIEAACAGLGIARVPMFIAEKALNEQRVMPVLAAFEAPPLALYAVYPPARYLAQKSRVLIDFLATTYASVS</sequence>
<evidence type="ECO:0000313" key="7">
    <source>
        <dbReference type="EMBL" id="HAT3585188.1"/>
    </source>
</evidence>
<dbReference type="PROSITE" id="PS50931">
    <property type="entry name" value="HTH_LYSR"/>
    <property type="match status" value="1"/>
</dbReference>
<keyword evidence="2" id="KW-0805">Transcription regulation</keyword>
<dbReference type="InterPro" id="IPR036390">
    <property type="entry name" value="WH_DNA-bd_sf"/>
</dbReference>
<feature type="domain" description="HTH lysR-type" evidence="5">
    <location>
        <begin position="8"/>
        <end position="59"/>
    </location>
</feature>
<dbReference type="PANTHER" id="PTHR30537">
    <property type="entry name" value="HTH-TYPE TRANSCRIPTIONAL REGULATOR"/>
    <property type="match status" value="1"/>
</dbReference>
<dbReference type="Proteomes" id="UP000867740">
    <property type="component" value="Unassembled WGS sequence"/>
</dbReference>
<evidence type="ECO:0000256" key="2">
    <source>
        <dbReference type="ARBA" id="ARBA00023015"/>
    </source>
</evidence>
<dbReference type="GO" id="GO:0006351">
    <property type="term" value="P:DNA-templated transcription"/>
    <property type="evidence" value="ECO:0007669"/>
    <property type="project" value="TreeGrafter"/>
</dbReference>
<dbReference type="PANTHER" id="PTHR30537:SF5">
    <property type="entry name" value="HTH-TYPE TRANSCRIPTIONAL ACTIVATOR TTDR-RELATED"/>
    <property type="match status" value="1"/>
</dbReference>
<proteinExistence type="inferred from homology"/>
<accession>A0A9P3T4V6</accession>
<dbReference type="CDD" id="cd08422">
    <property type="entry name" value="PBP2_CrgA_like"/>
    <property type="match status" value="1"/>
</dbReference>
<dbReference type="EMBL" id="DACSUM010000145">
    <property type="protein sequence ID" value="HAT3585188.1"/>
    <property type="molecule type" value="Genomic_DNA"/>
</dbReference>
<dbReference type="InterPro" id="IPR058163">
    <property type="entry name" value="LysR-type_TF_proteobact-type"/>
</dbReference>
<protein>
    <submittedName>
        <fullName evidence="6">LysR family transcriptional regulator</fullName>
    </submittedName>
</protein>
<evidence type="ECO:0000313" key="8">
    <source>
        <dbReference type="Proteomes" id="UP000867740"/>
    </source>
</evidence>
<evidence type="ECO:0000313" key="6">
    <source>
        <dbReference type="EMBL" id="HAT3580784.1"/>
    </source>
</evidence>
<dbReference type="SUPFAM" id="SSF53850">
    <property type="entry name" value="Periplasmic binding protein-like II"/>
    <property type="match status" value="1"/>
</dbReference>
<evidence type="ECO:0000256" key="1">
    <source>
        <dbReference type="ARBA" id="ARBA00009437"/>
    </source>
</evidence>
<dbReference type="GO" id="GO:0003700">
    <property type="term" value="F:DNA-binding transcription factor activity"/>
    <property type="evidence" value="ECO:0007669"/>
    <property type="project" value="InterPro"/>
</dbReference>
<dbReference type="RefSeq" id="WP_047370716.1">
    <property type="nucleotide sequence ID" value="NZ_CABMNU010000005.1"/>
</dbReference>
<gene>
    <name evidence="6" type="ORF">I8531_001045</name>
    <name evidence="7" type="ORF">I8531_005615</name>
</gene>
<comment type="similarity">
    <text evidence="1">Belongs to the LysR transcriptional regulatory family.</text>
</comment>
<dbReference type="Gene3D" id="3.40.190.290">
    <property type="match status" value="1"/>
</dbReference>
<evidence type="ECO:0000259" key="5">
    <source>
        <dbReference type="PROSITE" id="PS50931"/>
    </source>
</evidence>
<dbReference type="Pfam" id="PF03466">
    <property type="entry name" value="LysR_substrate"/>
    <property type="match status" value="1"/>
</dbReference>
<evidence type="ECO:0000256" key="4">
    <source>
        <dbReference type="ARBA" id="ARBA00023163"/>
    </source>
</evidence>
<comment type="caution">
    <text evidence="6">The sequence shown here is derived from an EMBL/GenBank/DDBJ whole genome shotgun (WGS) entry which is preliminary data.</text>
</comment>
<dbReference type="InterPro" id="IPR005119">
    <property type="entry name" value="LysR_subst-bd"/>
</dbReference>
<dbReference type="InterPro" id="IPR036388">
    <property type="entry name" value="WH-like_DNA-bd_sf"/>
</dbReference>
<keyword evidence="4" id="KW-0804">Transcription</keyword>
<dbReference type="AlphaFoldDB" id="A0A9P3T4V6"/>
<organism evidence="6 8">
    <name type="scientific">Kluyvera intermedia</name>
    <name type="common">Enterobacter intermedius</name>
    <dbReference type="NCBI Taxonomy" id="61648"/>
    <lineage>
        <taxon>Bacteria</taxon>
        <taxon>Pseudomonadati</taxon>
        <taxon>Pseudomonadota</taxon>
        <taxon>Gammaproteobacteria</taxon>
        <taxon>Enterobacterales</taxon>
        <taxon>Enterobacteriaceae</taxon>
        <taxon>Kluyvera</taxon>
    </lineage>
</organism>
<dbReference type="GO" id="GO:0043565">
    <property type="term" value="F:sequence-specific DNA binding"/>
    <property type="evidence" value="ECO:0007669"/>
    <property type="project" value="TreeGrafter"/>
</dbReference>
<keyword evidence="3" id="KW-0238">DNA-binding</keyword>
<dbReference type="Pfam" id="PF00126">
    <property type="entry name" value="HTH_1"/>
    <property type="match status" value="1"/>
</dbReference>
<evidence type="ECO:0000256" key="3">
    <source>
        <dbReference type="ARBA" id="ARBA00023125"/>
    </source>
</evidence>
<reference evidence="6" key="2">
    <citation type="submission" date="2020-10" db="EMBL/GenBank/DDBJ databases">
        <authorList>
            <consortium name="NCBI Pathogen Detection Project"/>
        </authorList>
    </citation>
    <scope>NUCLEOTIDE SEQUENCE</scope>
    <source>
        <strain evidence="6">CAVp300</strain>
    </source>
</reference>
<dbReference type="InterPro" id="IPR000847">
    <property type="entry name" value="LysR_HTH_N"/>
</dbReference>
<dbReference type="SUPFAM" id="SSF46785">
    <property type="entry name" value="Winged helix' DNA-binding domain"/>
    <property type="match status" value="1"/>
</dbReference>
<name>A0A9P3T4V6_KLUIN</name>
<dbReference type="EMBL" id="DACSUM010000006">
    <property type="protein sequence ID" value="HAT3580784.1"/>
    <property type="molecule type" value="Genomic_DNA"/>
</dbReference>
<dbReference type="Gene3D" id="1.10.10.10">
    <property type="entry name" value="Winged helix-like DNA-binding domain superfamily/Winged helix DNA-binding domain"/>
    <property type="match status" value="1"/>
</dbReference>